<dbReference type="Proteomes" id="UP001466893">
    <property type="component" value="Chromosome"/>
</dbReference>
<keyword evidence="2" id="KW-0812">Transmembrane</keyword>
<evidence type="ECO:0000313" key="3">
    <source>
        <dbReference type="EMBL" id="WZV98370.1"/>
    </source>
</evidence>
<gene>
    <name evidence="3" type="ORF">AAEY27_00270</name>
</gene>
<evidence type="ECO:0000256" key="1">
    <source>
        <dbReference type="SAM" id="MobiDB-lite"/>
    </source>
</evidence>
<organism evidence="3 4">
    <name type="scientific">Kosakonia calanthes</name>
    <dbReference type="NCBI Taxonomy" id="3139408"/>
    <lineage>
        <taxon>Bacteria</taxon>
        <taxon>Pseudomonadati</taxon>
        <taxon>Pseudomonadota</taxon>
        <taxon>Gammaproteobacteria</taxon>
        <taxon>Enterobacterales</taxon>
        <taxon>Enterobacteriaceae</taxon>
        <taxon>Kosakonia</taxon>
    </lineage>
</organism>
<keyword evidence="2" id="KW-0472">Membrane</keyword>
<feature type="region of interest" description="Disordered" evidence="1">
    <location>
        <begin position="1"/>
        <end position="36"/>
    </location>
</feature>
<proteinExistence type="predicted"/>
<keyword evidence="4" id="KW-1185">Reference proteome</keyword>
<keyword evidence="2" id="KW-1133">Transmembrane helix</keyword>
<evidence type="ECO:0000256" key="2">
    <source>
        <dbReference type="SAM" id="Phobius"/>
    </source>
</evidence>
<protein>
    <submittedName>
        <fullName evidence="3">Hemagglutinin repeat-containing protein</fullName>
    </submittedName>
</protein>
<evidence type="ECO:0000313" key="4">
    <source>
        <dbReference type="Proteomes" id="UP001466893"/>
    </source>
</evidence>
<feature type="transmembrane region" description="Helical" evidence="2">
    <location>
        <begin position="61"/>
        <end position="79"/>
    </location>
</feature>
<sequence length="114" mass="12246">MTADVGRDLTLSSLQDSDDYNSRQQSASGGLSYTFGGGGAGASFSYSRDKMNSNYDSVQEQTGIFAGILSALLWLALATRRRQISSIHHRSAGCKPLCQNQSLLSCNFAKDLSL</sequence>
<reference evidence="3 4" key="1">
    <citation type="submission" date="2024-04" db="EMBL/GenBank/DDBJ databases">
        <title>Kosakonia calanthae sp. nov., a halophilic bacterium isolated from leaves of Calanthe tiplacata.</title>
        <authorList>
            <person name="Wu P."/>
        </authorList>
    </citation>
    <scope>NUCLEOTIDE SEQUENCE [LARGE SCALE GENOMIC DNA]</scope>
    <source>
        <strain evidence="3 4">BYX6</strain>
    </source>
</reference>
<name>A0ABZ3B6P7_9ENTR</name>
<accession>A0ABZ3B6P7</accession>
<dbReference type="EMBL" id="CP151800">
    <property type="protein sequence ID" value="WZV98370.1"/>
    <property type="molecule type" value="Genomic_DNA"/>
</dbReference>